<evidence type="ECO:0000313" key="8">
    <source>
        <dbReference type="EMBL" id="RDX80489.1"/>
    </source>
</evidence>
<keyword evidence="1" id="KW-0479">Metal-binding</keyword>
<dbReference type="PANTHER" id="PTHR33304">
    <property type="match status" value="1"/>
</dbReference>
<evidence type="ECO:0000256" key="6">
    <source>
        <dbReference type="SAM" id="MobiDB-lite"/>
    </source>
</evidence>
<keyword evidence="3" id="KW-0862">Zinc</keyword>
<evidence type="ECO:0000256" key="2">
    <source>
        <dbReference type="ARBA" id="ARBA00022771"/>
    </source>
</evidence>
<dbReference type="OrthoDB" id="651601at2759"/>
<evidence type="ECO:0000256" key="3">
    <source>
        <dbReference type="ARBA" id="ARBA00022833"/>
    </source>
</evidence>
<dbReference type="GO" id="GO:0008270">
    <property type="term" value="F:zinc ion binding"/>
    <property type="evidence" value="ECO:0007669"/>
    <property type="project" value="UniProtKB-KW"/>
</dbReference>
<dbReference type="SUPFAM" id="SSF57903">
    <property type="entry name" value="FYVE/PHD zinc finger"/>
    <property type="match status" value="1"/>
</dbReference>
<dbReference type="GO" id="GO:0034244">
    <property type="term" value="P:negative regulation of transcription elongation by RNA polymerase II"/>
    <property type="evidence" value="ECO:0007669"/>
    <property type="project" value="InterPro"/>
</dbReference>
<proteinExistence type="predicted"/>
<keyword evidence="5" id="KW-0804">Transcription</keyword>
<comment type="caution">
    <text evidence="8">The sequence shown here is derived from an EMBL/GenBank/DDBJ whole genome shotgun (WGS) entry which is preliminary data.</text>
</comment>
<dbReference type="InterPro" id="IPR056280">
    <property type="entry name" value="AIPP2-like_SPOC"/>
</dbReference>
<dbReference type="EMBL" id="QJKJ01008205">
    <property type="protein sequence ID" value="RDX80489.1"/>
    <property type="molecule type" value="Genomic_DNA"/>
</dbReference>
<evidence type="ECO:0000256" key="4">
    <source>
        <dbReference type="ARBA" id="ARBA00023015"/>
    </source>
</evidence>
<dbReference type="Gene3D" id="3.30.40.10">
    <property type="entry name" value="Zinc/RING finger domain, C3HC4 (zinc finger)"/>
    <property type="match status" value="1"/>
</dbReference>
<keyword evidence="4" id="KW-0805">Transcription regulation</keyword>
<dbReference type="InterPro" id="IPR011011">
    <property type="entry name" value="Znf_FYVE_PHD"/>
</dbReference>
<dbReference type="PANTHER" id="PTHR33304:SF36">
    <property type="entry name" value="GB|AAF26970.1-RELATED"/>
    <property type="match status" value="1"/>
</dbReference>
<name>A0A371FQ69_MUCPR</name>
<dbReference type="GO" id="GO:0140566">
    <property type="term" value="F:histone reader activity"/>
    <property type="evidence" value="ECO:0007669"/>
    <property type="project" value="InterPro"/>
</dbReference>
<feature type="compositionally biased region" description="Basic and acidic residues" evidence="6">
    <location>
        <begin position="179"/>
        <end position="198"/>
    </location>
</feature>
<dbReference type="InterPro" id="IPR049914">
    <property type="entry name" value="PHD1-3/5-6"/>
</dbReference>
<gene>
    <name evidence="8" type="ORF">CR513_38950</name>
</gene>
<sequence>MQPPKEDLMVQPCDICGALGWIEAIFTCSKCNVNREHAYCMRNNTIIDPKDWLCEPCQSKHVSVSTSTAPRRVNQDIGSWPFKRQRAVKTGKVKFLDEDEVIRLSSRKAYVGSKNVISKVPFPKSNPRISPPIVLGKLPRNDEAHKKPMTNHHASCSLSKGPTKECMRENPQPLGGVIPDKKVQTRDPQKERPTKGKPFEALSTRKSSPIVGSGGILSAEAVRNKCNIEKSDLRSIQENSNLLRKFLPSSIAAWRGQFQILQTAGSSRSYDGFEAQPPCIVNRKAYKFSTQMPSVLQLESHPVTNVLTDVFCNDPPKLQDIALYFFPSQHTERSRKNLNSILKFMNVEKSMLRSYIEGVELLVFTSNELEMESRGAIGAAKGGDFLWGIFGQSKTERVDNDDDEMGKTVDMDVPPGFEECLDL</sequence>
<evidence type="ECO:0000313" key="9">
    <source>
        <dbReference type="Proteomes" id="UP000257109"/>
    </source>
</evidence>
<evidence type="ECO:0000256" key="1">
    <source>
        <dbReference type="ARBA" id="ARBA00022723"/>
    </source>
</evidence>
<feature type="region of interest" description="Disordered" evidence="6">
    <location>
        <begin position="146"/>
        <end position="200"/>
    </location>
</feature>
<dbReference type="Proteomes" id="UP000257109">
    <property type="component" value="Unassembled WGS sequence"/>
</dbReference>
<organism evidence="8 9">
    <name type="scientific">Mucuna pruriens</name>
    <name type="common">Velvet bean</name>
    <name type="synonym">Dolichos pruriens</name>
    <dbReference type="NCBI Taxonomy" id="157652"/>
    <lineage>
        <taxon>Eukaryota</taxon>
        <taxon>Viridiplantae</taxon>
        <taxon>Streptophyta</taxon>
        <taxon>Embryophyta</taxon>
        <taxon>Tracheophyta</taxon>
        <taxon>Spermatophyta</taxon>
        <taxon>Magnoliopsida</taxon>
        <taxon>eudicotyledons</taxon>
        <taxon>Gunneridae</taxon>
        <taxon>Pentapetalae</taxon>
        <taxon>rosids</taxon>
        <taxon>fabids</taxon>
        <taxon>Fabales</taxon>
        <taxon>Fabaceae</taxon>
        <taxon>Papilionoideae</taxon>
        <taxon>50 kb inversion clade</taxon>
        <taxon>NPAAA clade</taxon>
        <taxon>indigoferoid/millettioid clade</taxon>
        <taxon>Phaseoleae</taxon>
        <taxon>Mucuna</taxon>
    </lineage>
</organism>
<dbReference type="AlphaFoldDB" id="A0A371FQ69"/>
<protein>
    <recommendedName>
        <fullName evidence="7">AIPP2-like SPOC-like domain-containing protein</fullName>
    </recommendedName>
</protein>
<dbReference type="Pfam" id="PF23121">
    <property type="entry name" value="SPOC_AIPP2"/>
    <property type="match status" value="1"/>
</dbReference>
<evidence type="ECO:0000256" key="5">
    <source>
        <dbReference type="ARBA" id="ARBA00023163"/>
    </source>
</evidence>
<dbReference type="InterPro" id="IPR013083">
    <property type="entry name" value="Znf_RING/FYVE/PHD"/>
</dbReference>
<feature type="domain" description="AIPP2-like SPOC-like" evidence="7">
    <location>
        <begin position="254"/>
        <end position="390"/>
    </location>
</feature>
<feature type="non-terminal residue" evidence="8">
    <location>
        <position position="423"/>
    </location>
</feature>
<dbReference type="STRING" id="157652.A0A371FQ69"/>
<reference evidence="8" key="1">
    <citation type="submission" date="2018-05" db="EMBL/GenBank/DDBJ databases">
        <title>Draft genome of Mucuna pruriens seed.</title>
        <authorList>
            <person name="Nnadi N.E."/>
            <person name="Vos R."/>
            <person name="Hasami M.H."/>
            <person name="Devisetty U.K."/>
            <person name="Aguiy J.C."/>
        </authorList>
    </citation>
    <scope>NUCLEOTIDE SEQUENCE [LARGE SCALE GENOMIC DNA]</scope>
    <source>
        <strain evidence="8">JCA_2017</strain>
    </source>
</reference>
<keyword evidence="2" id="KW-0863">Zinc-finger</keyword>
<keyword evidence="9" id="KW-1185">Reference proteome</keyword>
<accession>A0A371FQ69</accession>
<evidence type="ECO:0000259" key="7">
    <source>
        <dbReference type="Pfam" id="PF23121"/>
    </source>
</evidence>